<comment type="caution">
    <text evidence="9">The sequence shown here is derived from an EMBL/GenBank/DDBJ whole genome shotgun (WGS) entry which is preliminary data.</text>
</comment>
<reference evidence="9 10" key="1">
    <citation type="journal article" date="2022" name="Nat. Ecol. Evol.">
        <title>A masculinizing supergene underlies an exaggerated male reproductive morph in a spider.</title>
        <authorList>
            <person name="Hendrickx F."/>
            <person name="De Corte Z."/>
            <person name="Sonet G."/>
            <person name="Van Belleghem S.M."/>
            <person name="Kostlbacher S."/>
            <person name="Vangestel C."/>
        </authorList>
    </citation>
    <scope>NUCLEOTIDE SEQUENCE [LARGE SCALE GENOMIC DNA]</scope>
    <source>
        <strain evidence="9">W744_W776</strain>
    </source>
</reference>
<keyword evidence="3" id="KW-0677">Repeat</keyword>
<keyword evidence="10" id="KW-1185">Reference proteome</keyword>
<dbReference type="EMBL" id="JAFNEN010000139">
    <property type="protein sequence ID" value="KAG8192483.1"/>
    <property type="molecule type" value="Genomic_DNA"/>
</dbReference>
<dbReference type="Proteomes" id="UP000827092">
    <property type="component" value="Unassembled WGS sequence"/>
</dbReference>
<dbReference type="InterPro" id="IPR047557">
    <property type="entry name" value="Rcat_RBR_HOIL1"/>
</dbReference>
<evidence type="ECO:0000256" key="3">
    <source>
        <dbReference type="ARBA" id="ARBA00022737"/>
    </source>
</evidence>
<keyword evidence="2" id="KW-0479">Metal-binding</keyword>
<evidence type="ECO:0000256" key="1">
    <source>
        <dbReference type="ARBA" id="ARBA00022679"/>
    </source>
</evidence>
<dbReference type="InterPro" id="IPR012337">
    <property type="entry name" value="RNaseH-like_sf"/>
</dbReference>
<dbReference type="SUPFAM" id="SSF53098">
    <property type="entry name" value="Ribonuclease H-like"/>
    <property type="match status" value="1"/>
</dbReference>
<dbReference type="PANTHER" id="PTHR37162">
    <property type="entry name" value="HAT FAMILY DIMERISATION DOMAINCONTAINING PROTEIN-RELATED"/>
    <property type="match status" value="1"/>
</dbReference>
<evidence type="ECO:0000256" key="6">
    <source>
        <dbReference type="ARBA" id="ARBA00022833"/>
    </source>
</evidence>
<evidence type="ECO:0000313" key="10">
    <source>
        <dbReference type="Proteomes" id="UP000827092"/>
    </source>
</evidence>
<keyword evidence="5" id="KW-0833">Ubl conjugation pathway</keyword>
<keyword evidence="1" id="KW-0808">Transferase</keyword>
<evidence type="ECO:0000256" key="5">
    <source>
        <dbReference type="ARBA" id="ARBA00022786"/>
    </source>
</evidence>
<gene>
    <name evidence="9" type="ORF">JTE90_018009</name>
</gene>
<keyword evidence="7" id="KW-0175">Coiled coil</keyword>
<proteinExistence type="predicted"/>
<organism evidence="9 10">
    <name type="scientific">Oedothorax gibbosus</name>
    <dbReference type="NCBI Taxonomy" id="931172"/>
    <lineage>
        <taxon>Eukaryota</taxon>
        <taxon>Metazoa</taxon>
        <taxon>Ecdysozoa</taxon>
        <taxon>Arthropoda</taxon>
        <taxon>Chelicerata</taxon>
        <taxon>Arachnida</taxon>
        <taxon>Araneae</taxon>
        <taxon>Araneomorphae</taxon>
        <taxon>Entelegynae</taxon>
        <taxon>Araneoidea</taxon>
        <taxon>Linyphiidae</taxon>
        <taxon>Erigoninae</taxon>
        <taxon>Oedothorax</taxon>
    </lineage>
</organism>
<dbReference type="InterPro" id="IPR044066">
    <property type="entry name" value="TRIAD_supradom"/>
</dbReference>
<dbReference type="CDD" id="cd20358">
    <property type="entry name" value="Rcat_RBR_HOIL1"/>
    <property type="match status" value="1"/>
</dbReference>
<accession>A0AAV6V9T2</accession>
<protein>
    <recommendedName>
        <fullName evidence="8">RING-type domain-containing protein</fullName>
    </recommendedName>
</protein>
<evidence type="ECO:0000256" key="2">
    <source>
        <dbReference type="ARBA" id="ARBA00022723"/>
    </source>
</evidence>
<name>A0AAV6V9T2_9ARAC</name>
<keyword evidence="6" id="KW-0862">Zinc</keyword>
<feature type="domain" description="RING-type" evidence="8">
    <location>
        <begin position="435"/>
        <end position="745"/>
    </location>
</feature>
<evidence type="ECO:0000256" key="4">
    <source>
        <dbReference type="ARBA" id="ARBA00022771"/>
    </source>
</evidence>
<dbReference type="PROSITE" id="PS51873">
    <property type="entry name" value="TRIAD"/>
    <property type="match status" value="1"/>
</dbReference>
<keyword evidence="4" id="KW-0863">Zinc-finger</keyword>
<dbReference type="PANTHER" id="PTHR37162:SF1">
    <property type="entry name" value="BED-TYPE DOMAIN-CONTAINING PROTEIN"/>
    <property type="match status" value="1"/>
</dbReference>
<evidence type="ECO:0000313" key="9">
    <source>
        <dbReference type="EMBL" id="KAG8192483.1"/>
    </source>
</evidence>
<dbReference type="GO" id="GO:0016740">
    <property type="term" value="F:transferase activity"/>
    <property type="evidence" value="ECO:0007669"/>
    <property type="project" value="UniProtKB-KW"/>
</dbReference>
<feature type="coiled-coil region" evidence="7">
    <location>
        <begin position="543"/>
        <end position="594"/>
    </location>
</feature>
<evidence type="ECO:0000259" key="8">
    <source>
        <dbReference type="PROSITE" id="PS51873"/>
    </source>
</evidence>
<evidence type="ECO:0000256" key="7">
    <source>
        <dbReference type="SAM" id="Coils"/>
    </source>
</evidence>
<sequence>MGRKTKFNDSWLSDGKTDDNGHKISSWCKRSDDYTAYCDVCKKSFSISSMGFSQINSHANGDKHRKNIKGNENQSTFDKNVSTLSLAATLQGRMWVPSSVQERAIKAEILILMHAIKCNYPFSKLGELVEICAEGFEDSAIAKNVSLSETKARYVTKFGLAPYFRKKVFQDIARKEDFHKIQVDLLFDNVADHEILKHVGSRWLTLAPSCDRFIEQYPALCEYFLEFLGKSNDVSKLGDRYRNICMLLKDPMTLVYLHFTSFFGSCFSPYSLLLQTDAPLIHILYSKLNELLRNIMFKFLKQDIIMEKEGLPLKNIDCSDSKFWIKPRRSINVGSGALNLIKRDFDKAEHKQFFLNVRSCFIESCKYLQNKLPISNVVLRDIQCIHPTLREQASSKVALSRLVQHLIKVTKTIHICDSINTEWCMYACDSFENTYDADNDICKYWSDVSKVKDSAGVPKYPNLSAFAHSCLTLSHGNAVPERGFSINNTVVTSNKASISEMGIRSIRLVKDYIYRYKKVKDMPLTKDLVDNVKKSHSAYAAHLEEIKQRAGLEASRKRKLEEEQQENIRKKKKNEEIKAQLAELSKVEDSLIEEEGAAHCLLSEANEKLKGAISNCDMKDIKVSQMMIDTANEKMVCKHFNCLSCAAIHEGKNCKQYQDMADLQNDEETKKYLEHQLKTNQAMACPTCQIIVMKREGCDWLVCSMCQTEICWATKGPRWGPGGKGDTSGGCKCDFKSGKPCTPRCYNCH</sequence>
<dbReference type="GO" id="GO:0008270">
    <property type="term" value="F:zinc ion binding"/>
    <property type="evidence" value="ECO:0007669"/>
    <property type="project" value="UniProtKB-KW"/>
</dbReference>
<dbReference type="SUPFAM" id="SSF57850">
    <property type="entry name" value="RING/U-box"/>
    <property type="match status" value="1"/>
</dbReference>
<dbReference type="AlphaFoldDB" id="A0AAV6V9T2"/>